<dbReference type="Gene3D" id="1.10.10.60">
    <property type="entry name" value="Homeodomain-like"/>
    <property type="match status" value="1"/>
</dbReference>
<dbReference type="EMBL" id="CAXHTB010000011">
    <property type="protein sequence ID" value="CAL0315698.1"/>
    <property type="molecule type" value="Genomic_DNA"/>
</dbReference>
<dbReference type="InterPro" id="IPR044847">
    <property type="entry name" value="KAN_fam"/>
</dbReference>
<keyword evidence="10" id="KW-1185">Reference proteome</keyword>
<evidence type="ECO:0000259" key="8">
    <source>
        <dbReference type="Pfam" id="PF00249"/>
    </source>
</evidence>
<dbReference type="SUPFAM" id="SSF46689">
    <property type="entry name" value="Homeodomain-like"/>
    <property type="match status" value="1"/>
</dbReference>
<dbReference type="GO" id="GO:0000976">
    <property type="term" value="F:transcription cis-regulatory region binding"/>
    <property type="evidence" value="ECO:0007669"/>
    <property type="project" value="InterPro"/>
</dbReference>
<feature type="domain" description="Myb-like" evidence="8">
    <location>
        <begin position="243"/>
        <end position="294"/>
    </location>
</feature>
<feature type="region of interest" description="Disordered" evidence="7">
    <location>
        <begin position="297"/>
        <end position="379"/>
    </location>
</feature>
<dbReference type="GO" id="GO:0006355">
    <property type="term" value="P:regulation of DNA-templated transcription"/>
    <property type="evidence" value="ECO:0007669"/>
    <property type="project" value="InterPro"/>
</dbReference>
<protein>
    <recommendedName>
        <fullName evidence="8">Myb-like domain-containing protein</fullName>
    </recommendedName>
</protein>
<sequence>MPTTASPDLSLHISLPSTSTSCNNTNATTNYESLSTTTVSQAHTELSLGRNFTSTEETPQHPYYQTQTHFNHLHHNNSTTTTTTTTASTNTPLNHINYDVPLDGLRPIKGIPVYHNRSFPFLPMDHSRDHHKDQQHQQQQQQLQQNMCLYHHVPSYPSLSSSCPSPSPYFAGAGLDPMSLRAATAAATRFNGICGGDAFKSLPSLHQHHSQFGVSPNLEQSSGLMRSRFLPKLPTKRSMRAPRMRWTSSLHARFVHAVELLGGHERATPKSVLELMDVKDLTLAHVKSHLQMYRTVKTTDKPIASSGHSDGSGEDDMSPIGSSVDRGGGLSQFPDQRGLPDQPVQQDMDYTSTTPTLWSNSSSYREPWQTTPKEIDGIRPPILQSQTRPRVLQNQECDSTHLRSTLGGSNLECKINPSLEFTLGRPDWNGKQKS</sequence>
<evidence type="ECO:0000256" key="5">
    <source>
        <dbReference type="ARBA" id="ARBA00023163"/>
    </source>
</evidence>
<dbReference type="PANTHER" id="PTHR31496">
    <property type="entry name" value="TRANSCRIPTION FACTOR KAN2-RELATED"/>
    <property type="match status" value="1"/>
</dbReference>
<dbReference type="Pfam" id="PF00249">
    <property type="entry name" value="Myb_DNA-binding"/>
    <property type="match status" value="1"/>
</dbReference>
<evidence type="ECO:0000256" key="7">
    <source>
        <dbReference type="SAM" id="MobiDB-lite"/>
    </source>
</evidence>
<dbReference type="FunFam" id="1.10.10.60:FF:000002">
    <property type="entry name" value="Myb family transcription factor"/>
    <property type="match status" value="1"/>
</dbReference>
<proteinExistence type="predicted"/>
<keyword evidence="2" id="KW-0217">Developmental protein</keyword>
<dbReference type="GO" id="GO:0005634">
    <property type="term" value="C:nucleus"/>
    <property type="evidence" value="ECO:0007669"/>
    <property type="project" value="UniProtKB-SubCell"/>
</dbReference>
<keyword evidence="4" id="KW-0805">Transcription regulation</keyword>
<dbReference type="InterPro" id="IPR006447">
    <property type="entry name" value="Myb_dom_plants"/>
</dbReference>
<name>A0AAV1X3K5_LUPLU</name>
<keyword evidence="3" id="KW-0221">Differentiation</keyword>
<evidence type="ECO:0000256" key="2">
    <source>
        <dbReference type="ARBA" id="ARBA00022473"/>
    </source>
</evidence>
<evidence type="ECO:0000256" key="4">
    <source>
        <dbReference type="ARBA" id="ARBA00023015"/>
    </source>
</evidence>
<dbReference type="InterPro" id="IPR009057">
    <property type="entry name" value="Homeodomain-like_sf"/>
</dbReference>
<dbReference type="Proteomes" id="UP001497480">
    <property type="component" value="Unassembled WGS sequence"/>
</dbReference>
<reference evidence="9 10" key="1">
    <citation type="submission" date="2024-03" db="EMBL/GenBank/DDBJ databases">
        <authorList>
            <person name="Martinez-Hernandez J."/>
        </authorList>
    </citation>
    <scope>NUCLEOTIDE SEQUENCE [LARGE SCALE GENOMIC DNA]</scope>
</reference>
<dbReference type="GO" id="GO:0010158">
    <property type="term" value="P:abaxial cell fate specification"/>
    <property type="evidence" value="ECO:0007669"/>
    <property type="project" value="InterPro"/>
</dbReference>
<evidence type="ECO:0000256" key="6">
    <source>
        <dbReference type="ARBA" id="ARBA00023242"/>
    </source>
</evidence>
<feature type="compositionally biased region" description="Polar residues" evidence="7">
    <location>
        <begin position="343"/>
        <end position="372"/>
    </location>
</feature>
<keyword evidence="5" id="KW-0804">Transcription</keyword>
<gene>
    <name evidence="9" type="ORF">LLUT_LOCUS16758</name>
</gene>
<evidence type="ECO:0000313" key="10">
    <source>
        <dbReference type="Proteomes" id="UP001497480"/>
    </source>
</evidence>
<dbReference type="AlphaFoldDB" id="A0AAV1X3K5"/>
<evidence type="ECO:0000256" key="3">
    <source>
        <dbReference type="ARBA" id="ARBA00022782"/>
    </source>
</evidence>
<accession>A0AAV1X3K5</accession>
<evidence type="ECO:0000256" key="1">
    <source>
        <dbReference type="ARBA" id="ARBA00004123"/>
    </source>
</evidence>
<dbReference type="PANTHER" id="PTHR31496:SF3">
    <property type="entry name" value="TRANSCRIPTION REPRESSOR KAN1"/>
    <property type="match status" value="1"/>
</dbReference>
<comment type="subcellular location">
    <subcellularLocation>
        <location evidence="1">Nucleus</location>
    </subcellularLocation>
</comment>
<dbReference type="NCBIfam" id="TIGR01557">
    <property type="entry name" value="myb_SHAQKYF"/>
    <property type="match status" value="1"/>
</dbReference>
<keyword evidence="6" id="KW-0539">Nucleus</keyword>
<organism evidence="9 10">
    <name type="scientific">Lupinus luteus</name>
    <name type="common">European yellow lupine</name>
    <dbReference type="NCBI Taxonomy" id="3873"/>
    <lineage>
        <taxon>Eukaryota</taxon>
        <taxon>Viridiplantae</taxon>
        <taxon>Streptophyta</taxon>
        <taxon>Embryophyta</taxon>
        <taxon>Tracheophyta</taxon>
        <taxon>Spermatophyta</taxon>
        <taxon>Magnoliopsida</taxon>
        <taxon>eudicotyledons</taxon>
        <taxon>Gunneridae</taxon>
        <taxon>Pentapetalae</taxon>
        <taxon>rosids</taxon>
        <taxon>fabids</taxon>
        <taxon>Fabales</taxon>
        <taxon>Fabaceae</taxon>
        <taxon>Papilionoideae</taxon>
        <taxon>50 kb inversion clade</taxon>
        <taxon>genistoids sensu lato</taxon>
        <taxon>core genistoids</taxon>
        <taxon>Genisteae</taxon>
        <taxon>Lupinus</taxon>
    </lineage>
</organism>
<dbReference type="InterPro" id="IPR001005">
    <property type="entry name" value="SANT/Myb"/>
</dbReference>
<comment type="caution">
    <text evidence="9">The sequence shown here is derived from an EMBL/GenBank/DDBJ whole genome shotgun (WGS) entry which is preliminary data.</text>
</comment>
<evidence type="ECO:0000313" key="9">
    <source>
        <dbReference type="EMBL" id="CAL0315698.1"/>
    </source>
</evidence>